<accession>A0A0E9S179</accession>
<proteinExistence type="predicted"/>
<reference evidence="1" key="2">
    <citation type="journal article" date="2015" name="Fish Shellfish Immunol.">
        <title>Early steps in the European eel (Anguilla anguilla)-Vibrio vulnificus interaction in the gills: Role of the RtxA13 toxin.</title>
        <authorList>
            <person name="Callol A."/>
            <person name="Pajuelo D."/>
            <person name="Ebbesson L."/>
            <person name="Teles M."/>
            <person name="MacKenzie S."/>
            <person name="Amaro C."/>
        </authorList>
    </citation>
    <scope>NUCLEOTIDE SEQUENCE</scope>
</reference>
<sequence length="37" mass="4156">MLCHVCRFCLEFIRGGSTSFSPYSSHAYLMHDSNGNS</sequence>
<evidence type="ECO:0000313" key="1">
    <source>
        <dbReference type="EMBL" id="JAH34952.1"/>
    </source>
</evidence>
<name>A0A0E9S179_ANGAN</name>
<protein>
    <submittedName>
        <fullName evidence="1">Uncharacterized protein</fullName>
    </submittedName>
</protein>
<reference evidence="1" key="1">
    <citation type="submission" date="2014-11" db="EMBL/GenBank/DDBJ databases">
        <authorList>
            <person name="Amaro Gonzalez C."/>
        </authorList>
    </citation>
    <scope>NUCLEOTIDE SEQUENCE</scope>
</reference>
<dbReference type="EMBL" id="GBXM01073625">
    <property type="protein sequence ID" value="JAH34952.1"/>
    <property type="molecule type" value="Transcribed_RNA"/>
</dbReference>
<organism evidence="1">
    <name type="scientific">Anguilla anguilla</name>
    <name type="common">European freshwater eel</name>
    <name type="synonym">Muraena anguilla</name>
    <dbReference type="NCBI Taxonomy" id="7936"/>
    <lineage>
        <taxon>Eukaryota</taxon>
        <taxon>Metazoa</taxon>
        <taxon>Chordata</taxon>
        <taxon>Craniata</taxon>
        <taxon>Vertebrata</taxon>
        <taxon>Euteleostomi</taxon>
        <taxon>Actinopterygii</taxon>
        <taxon>Neopterygii</taxon>
        <taxon>Teleostei</taxon>
        <taxon>Anguilliformes</taxon>
        <taxon>Anguillidae</taxon>
        <taxon>Anguilla</taxon>
    </lineage>
</organism>
<dbReference type="AlphaFoldDB" id="A0A0E9S179"/>